<evidence type="ECO:0008006" key="4">
    <source>
        <dbReference type="Google" id="ProtNLM"/>
    </source>
</evidence>
<dbReference type="AlphaFoldDB" id="A0A4U0UBE0"/>
<feature type="region of interest" description="Disordered" evidence="1">
    <location>
        <begin position="408"/>
        <end position="504"/>
    </location>
</feature>
<sequence>MATTDVAAISQGASEAASSGPGYLPRLDGLPEELVSNIAMKLGSDDVFALRLSCKSLQAKSFHEFATEYFTEKCFQFTTDSLKVLVAIANDDRLNPYLKEVDFLTSFFHGSKFCCSNGKHCVWQPTVRQEEAFRFYIKDQQQLKQSGKDSKMLTEAFSKLKKVGIIDLHDHMCPSITGKFWGMAKVARTCNTVPILATSYGGDRDYMRWKHHVWKTVFGAFSKSGNRSVSRFGTSLTGGSGNLLSLVNLTVDKAAISALTHSFSNVTHLKLQLDTYGLSKISDEKEARKVYTRIARIFGSIKWLYLRFDSSSPEAQARSTWLFTAFMDGVKQAKLKELALRNLVLDAHSMCKTVRVMKALEFLDLELVDLKSGDWTMVLKAIQKMKSLNHLHLMYLSERRRRAYFGVQPEEPQDSSQWSEGPDDFDPFAAMGMPGAGMAPAPPMASEDSQPYDSWDDIDSDDDFPPLTSISPPPTEEEHAARSDAPDNEMPDLVPGFPPVQHSSKPIDAAKSVNENTPLVSDEPEASPHLHSTAKHCALDAPDTGIVGYCVCLSNEQIQEEIPTLIKEYYVEDGGDLETAMFGPPGGIPIASGNPPPVAAAVANFLGMFPLPNIVAAAGGASAAGGGGGDAAAAGQGNPGQNASAAQGTGSGPAAGGGGGDAPVVGQDGPGQDGSASQGGGNAPATGGGGGATVAGQGSLGQNPGAAQGTSSAGLFFGEPGWGNPHIYPPFHNGDVHWTDEEDTD</sequence>
<gene>
    <name evidence="2" type="ORF">B0A50_01642</name>
</gene>
<feature type="compositionally biased region" description="Basic and acidic residues" evidence="1">
    <location>
        <begin position="476"/>
        <end position="485"/>
    </location>
</feature>
<feature type="compositionally biased region" description="Gly residues" evidence="1">
    <location>
        <begin position="668"/>
        <end position="693"/>
    </location>
</feature>
<comment type="caution">
    <text evidence="2">The sequence shown here is derived from an EMBL/GenBank/DDBJ whole genome shotgun (WGS) entry which is preliminary data.</text>
</comment>
<evidence type="ECO:0000313" key="2">
    <source>
        <dbReference type="EMBL" id="TKA32534.1"/>
    </source>
</evidence>
<evidence type="ECO:0000256" key="1">
    <source>
        <dbReference type="SAM" id="MobiDB-lite"/>
    </source>
</evidence>
<name>A0A4U0UBE0_9PEZI</name>
<dbReference type="EMBL" id="NAJL01000005">
    <property type="protein sequence ID" value="TKA32534.1"/>
    <property type="molecule type" value="Genomic_DNA"/>
</dbReference>
<dbReference type="SUPFAM" id="SSF52047">
    <property type="entry name" value="RNI-like"/>
    <property type="match status" value="1"/>
</dbReference>
<feature type="compositionally biased region" description="Low complexity" evidence="1">
    <location>
        <begin position="429"/>
        <end position="439"/>
    </location>
</feature>
<keyword evidence="3" id="KW-1185">Reference proteome</keyword>
<organism evidence="2 3">
    <name type="scientific">Salinomyces thailandicus</name>
    <dbReference type="NCBI Taxonomy" id="706561"/>
    <lineage>
        <taxon>Eukaryota</taxon>
        <taxon>Fungi</taxon>
        <taxon>Dikarya</taxon>
        <taxon>Ascomycota</taxon>
        <taxon>Pezizomycotina</taxon>
        <taxon>Dothideomycetes</taxon>
        <taxon>Dothideomycetidae</taxon>
        <taxon>Mycosphaerellales</taxon>
        <taxon>Teratosphaeriaceae</taxon>
        <taxon>Salinomyces</taxon>
    </lineage>
</organism>
<reference evidence="2 3" key="1">
    <citation type="submission" date="2017-03" db="EMBL/GenBank/DDBJ databases">
        <title>Genomes of endolithic fungi from Antarctica.</title>
        <authorList>
            <person name="Coleine C."/>
            <person name="Masonjones S."/>
            <person name="Stajich J.E."/>
        </authorList>
    </citation>
    <scope>NUCLEOTIDE SEQUENCE [LARGE SCALE GENOMIC DNA]</scope>
    <source>
        <strain evidence="2 3">CCFEE 6315</strain>
    </source>
</reference>
<proteinExistence type="predicted"/>
<dbReference type="OrthoDB" id="5279008at2759"/>
<feature type="compositionally biased region" description="Low complexity" evidence="1">
    <location>
        <begin position="631"/>
        <end position="648"/>
    </location>
</feature>
<feature type="region of interest" description="Disordered" evidence="1">
    <location>
        <begin position="625"/>
        <end position="745"/>
    </location>
</feature>
<accession>A0A4U0UBE0</accession>
<protein>
    <recommendedName>
        <fullName evidence="4">F-box domain-containing protein</fullName>
    </recommendedName>
</protein>
<dbReference type="Proteomes" id="UP000308549">
    <property type="component" value="Unassembled WGS sequence"/>
</dbReference>
<evidence type="ECO:0000313" key="3">
    <source>
        <dbReference type="Proteomes" id="UP000308549"/>
    </source>
</evidence>
<feature type="region of interest" description="Disordered" evidence="1">
    <location>
        <begin position="1"/>
        <end position="20"/>
    </location>
</feature>
<feature type="compositionally biased region" description="Gly residues" evidence="1">
    <location>
        <begin position="649"/>
        <end position="661"/>
    </location>
</feature>
<feature type="compositionally biased region" description="Acidic residues" evidence="1">
    <location>
        <begin position="454"/>
        <end position="464"/>
    </location>
</feature>